<reference evidence="2 3" key="1">
    <citation type="journal article" date="2019" name="Int. J. Syst. Evol. Microbiol.">
        <title>The Global Catalogue of Microorganisms (GCM) 10K type strain sequencing project: providing services to taxonomists for standard genome sequencing and annotation.</title>
        <authorList>
            <consortium name="The Broad Institute Genomics Platform"/>
            <consortium name="The Broad Institute Genome Sequencing Center for Infectious Disease"/>
            <person name="Wu L."/>
            <person name="Ma J."/>
        </authorList>
    </citation>
    <scope>NUCLEOTIDE SEQUENCE [LARGE SCALE GENOMIC DNA]</scope>
    <source>
        <strain evidence="2 3">JCM 12393</strain>
    </source>
</reference>
<dbReference type="EMBL" id="BAAAKJ010000307">
    <property type="protein sequence ID" value="GAA1406321.1"/>
    <property type="molecule type" value="Genomic_DNA"/>
</dbReference>
<evidence type="ECO:0000313" key="3">
    <source>
        <dbReference type="Proteomes" id="UP001499863"/>
    </source>
</evidence>
<evidence type="ECO:0000313" key="2">
    <source>
        <dbReference type="EMBL" id="GAA1406321.1"/>
    </source>
</evidence>
<dbReference type="RefSeq" id="WP_344341499.1">
    <property type="nucleotide sequence ID" value="NZ_BAAAKJ010000307.1"/>
</dbReference>
<organism evidence="2 3">
    <name type="scientific">Kitasatospora putterlickiae</name>
    <dbReference type="NCBI Taxonomy" id="221725"/>
    <lineage>
        <taxon>Bacteria</taxon>
        <taxon>Bacillati</taxon>
        <taxon>Actinomycetota</taxon>
        <taxon>Actinomycetes</taxon>
        <taxon>Kitasatosporales</taxon>
        <taxon>Streptomycetaceae</taxon>
        <taxon>Kitasatospora</taxon>
    </lineage>
</organism>
<accession>A0ABN1YDT3</accession>
<evidence type="ECO:0000256" key="1">
    <source>
        <dbReference type="SAM" id="MobiDB-lite"/>
    </source>
</evidence>
<name>A0ABN1YDT3_9ACTN</name>
<protein>
    <submittedName>
        <fullName evidence="2">Uncharacterized protein</fullName>
    </submittedName>
</protein>
<feature type="region of interest" description="Disordered" evidence="1">
    <location>
        <begin position="1"/>
        <end position="20"/>
    </location>
</feature>
<sequence>MGWTAGEDWTVSVEGRLDPTPLPPAAALTAVWQAVRELDVGDQQYAALRWLFGTGATEQVEAALDGGQLDFPVVLPDSRIMIRVRRGDGRTARQRHAERYRVVQEPRQGRHPGLWVVEDTTTGEPVRERGCVLRWGIASSAQSWIRRQVARGDYQGKAGHAAAS</sequence>
<comment type="caution">
    <text evidence="2">The sequence shown here is derived from an EMBL/GenBank/DDBJ whole genome shotgun (WGS) entry which is preliminary data.</text>
</comment>
<proteinExistence type="predicted"/>
<keyword evidence="3" id="KW-1185">Reference proteome</keyword>
<dbReference type="Proteomes" id="UP001499863">
    <property type="component" value="Unassembled WGS sequence"/>
</dbReference>
<gene>
    <name evidence="2" type="ORF">GCM10009639_54090</name>
</gene>